<comment type="caution">
    <text evidence="1">The sequence shown here is derived from an EMBL/GenBank/DDBJ whole genome shotgun (WGS) entry which is preliminary data.</text>
</comment>
<evidence type="ECO:0000313" key="1">
    <source>
        <dbReference type="EMBL" id="KAF6235045.1"/>
    </source>
</evidence>
<accession>A0A8H6L4A2</accession>
<proteinExistence type="predicted"/>
<keyword evidence="2" id="KW-1185">Reference proteome</keyword>
<protein>
    <submittedName>
        <fullName evidence="1">Uncharacterized protein</fullName>
    </submittedName>
</protein>
<dbReference type="GeneID" id="59288332"/>
<dbReference type="AlphaFoldDB" id="A0A8H6L4A2"/>
<evidence type="ECO:0000313" key="2">
    <source>
        <dbReference type="Proteomes" id="UP000578531"/>
    </source>
</evidence>
<dbReference type="RefSeq" id="XP_037164423.1">
    <property type="nucleotide sequence ID" value="XM_037308580.1"/>
</dbReference>
<dbReference type="EMBL" id="JACCJC010000026">
    <property type="protein sequence ID" value="KAF6235045.1"/>
    <property type="molecule type" value="Genomic_DNA"/>
</dbReference>
<reference evidence="1 2" key="1">
    <citation type="journal article" date="2020" name="Genomics">
        <title>Complete, high-quality genomes from long-read metagenomic sequencing of two wolf lichen thalli reveals enigmatic genome architecture.</title>
        <authorList>
            <person name="McKenzie S.K."/>
            <person name="Walston R.F."/>
            <person name="Allen J.L."/>
        </authorList>
    </citation>
    <scope>NUCLEOTIDE SEQUENCE [LARGE SCALE GENOMIC DNA]</scope>
    <source>
        <strain evidence="1">WasteWater2</strain>
    </source>
</reference>
<name>A0A8H6L4A2_9LECA</name>
<organism evidence="1 2">
    <name type="scientific">Letharia columbiana</name>
    <dbReference type="NCBI Taxonomy" id="112416"/>
    <lineage>
        <taxon>Eukaryota</taxon>
        <taxon>Fungi</taxon>
        <taxon>Dikarya</taxon>
        <taxon>Ascomycota</taxon>
        <taxon>Pezizomycotina</taxon>
        <taxon>Lecanoromycetes</taxon>
        <taxon>OSLEUM clade</taxon>
        <taxon>Lecanoromycetidae</taxon>
        <taxon>Lecanorales</taxon>
        <taxon>Lecanorineae</taxon>
        <taxon>Parmeliaceae</taxon>
        <taxon>Letharia</taxon>
    </lineage>
</organism>
<gene>
    <name evidence="1" type="ORF">HO173_006672</name>
</gene>
<dbReference type="Proteomes" id="UP000578531">
    <property type="component" value="Unassembled WGS sequence"/>
</dbReference>
<sequence length="90" mass="10287">MSIFLMPLPVLPLFQTSSFRHGDQDWQGQRLFVNYDLQSWMSFGMSDFLVPIKISFLLVLSPLRSQLTFEFEISSLTIGAAAYGSFCQIK</sequence>